<dbReference type="EMBL" id="NEXE01000049">
    <property type="protein sequence ID" value="PSN90745.1"/>
    <property type="molecule type" value="Genomic_DNA"/>
</dbReference>
<evidence type="ECO:0000313" key="3">
    <source>
        <dbReference type="Proteomes" id="UP000240322"/>
    </source>
</evidence>
<gene>
    <name evidence="2" type="ORF">B9Q03_06155</name>
</gene>
<dbReference type="InterPro" id="IPR007842">
    <property type="entry name" value="HEPN_dom"/>
</dbReference>
<dbReference type="GO" id="GO:0003677">
    <property type="term" value="F:DNA binding"/>
    <property type="evidence" value="ECO:0007669"/>
    <property type="project" value="UniProtKB-KW"/>
</dbReference>
<evidence type="ECO:0000313" key="2">
    <source>
        <dbReference type="EMBL" id="PSN90745.1"/>
    </source>
</evidence>
<dbReference type="Proteomes" id="UP000240322">
    <property type="component" value="Unassembled WGS sequence"/>
</dbReference>
<organism evidence="2 3">
    <name type="scientific">Candidatus Marsarchaeota G2 archaeon OSP_D</name>
    <dbReference type="NCBI Taxonomy" id="1978157"/>
    <lineage>
        <taxon>Archaea</taxon>
        <taxon>Candidatus Marsarchaeota</taxon>
        <taxon>Candidatus Marsarchaeota group 2</taxon>
    </lineage>
</organism>
<feature type="domain" description="HEPN" evidence="1">
    <location>
        <begin position="10"/>
        <end position="127"/>
    </location>
</feature>
<dbReference type="SMART" id="SM00748">
    <property type="entry name" value="HEPN"/>
    <property type="match status" value="1"/>
</dbReference>
<name>A0A2R6AWH5_9ARCH</name>
<accession>A0A2R6AWH5</accession>
<dbReference type="Gene3D" id="1.20.120.330">
    <property type="entry name" value="Nucleotidyltransferases domain 2"/>
    <property type="match status" value="1"/>
</dbReference>
<comment type="caution">
    <text evidence="2">The sequence shown here is derived from an EMBL/GenBank/DDBJ whole genome shotgun (WGS) entry which is preliminary data.</text>
</comment>
<dbReference type="AlphaFoldDB" id="A0A2R6AWH5"/>
<keyword evidence="2" id="KW-0238">DNA-binding</keyword>
<protein>
    <submittedName>
        <fullName evidence="2">DNA-binding protein</fullName>
    </submittedName>
</protein>
<dbReference type="Pfam" id="PF05168">
    <property type="entry name" value="HEPN"/>
    <property type="match status" value="1"/>
</dbReference>
<dbReference type="PROSITE" id="PS50910">
    <property type="entry name" value="HEPN"/>
    <property type="match status" value="1"/>
</dbReference>
<dbReference type="SUPFAM" id="SSF81593">
    <property type="entry name" value="Nucleotidyltransferase substrate binding subunit/domain"/>
    <property type="match status" value="1"/>
</dbReference>
<sequence>MSFDYAEVLLKRSLGYLEEAEYGFSRGHFDVCAVNAEIAAQLALKALIVKLGYEPPRTHEVRRLLGELSRITRSQDVSAFAAEHKNELIILEDARRVGQYGELPLDQERVEITLKTAKAVIELVKRIWSH</sequence>
<evidence type="ECO:0000259" key="1">
    <source>
        <dbReference type="PROSITE" id="PS50910"/>
    </source>
</evidence>
<proteinExistence type="predicted"/>
<reference evidence="2 3" key="1">
    <citation type="submission" date="2017-04" db="EMBL/GenBank/DDBJ databases">
        <title>Novel microbial lineages endemic to geothermal iron-oxide mats fill important gaps in the evolutionary history of Archaea.</title>
        <authorList>
            <person name="Jay Z.J."/>
            <person name="Beam J.P."/>
            <person name="Dlakic M."/>
            <person name="Rusch D.B."/>
            <person name="Kozubal M.A."/>
            <person name="Inskeep W.P."/>
        </authorList>
    </citation>
    <scope>NUCLEOTIDE SEQUENCE [LARGE SCALE GENOMIC DNA]</scope>
    <source>
        <strain evidence="2">OSP_D</strain>
    </source>
</reference>